<dbReference type="AlphaFoldDB" id="A0A7X1AYS1"/>
<evidence type="ECO:0000256" key="2">
    <source>
        <dbReference type="ARBA" id="ARBA00003213"/>
    </source>
</evidence>
<proteinExistence type="inferred from homology"/>
<feature type="binding site" evidence="10">
    <location>
        <begin position="10"/>
        <end position="17"/>
    </location>
    <ligand>
        <name>ATP</name>
        <dbReference type="ChEBI" id="CHEBI:30616"/>
    </ligand>
</feature>
<dbReference type="InterPro" id="IPR027417">
    <property type="entry name" value="P-loop_NTPase"/>
</dbReference>
<evidence type="ECO:0000256" key="12">
    <source>
        <dbReference type="RuleBase" id="RU003784"/>
    </source>
</evidence>
<evidence type="ECO:0000256" key="7">
    <source>
        <dbReference type="ARBA" id="ARBA00022840"/>
    </source>
</evidence>
<comment type="function">
    <text evidence="2 10 12">Catalyzes the transfer of a dimethylallyl group onto the adenine at position 37 in tRNAs that read codons beginning with uridine, leading to the formation of N6-(dimethylallyl)adenosine (i(6)A).</text>
</comment>
<dbReference type="RefSeq" id="WP_185693144.1">
    <property type="nucleotide sequence ID" value="NZ_JACHVA010000092.1"/>
</dbReference>
<comment type="caution">
    <text evidence="14">The sequence shown here is derived from an EMBL/GenBank/DDBJ whole genome shotgun (WGS) entry which is preliminary data.</text>
</comment>
<accession>A0A7X1AYS1</accession>
<comment type="cofactor">
    <cofactor evidence="1 10">
        <name>Mg(2+)</name>
        <dbReference type="ChEBI" id="CHEBI:18420"/>
    </cofactor>
</comment>
<dbReference type="Gene3D" id="1.10.20.140">
    <property type="match status" value="1"/>
</dbReference>
<comment type="caution">
    <text evidence="10">Lacks conserved residue(s) required for the propagation of feature annotation.</text>
</comment>
<comment type="similarity">
    <text evidence="3 10 13">Belongs to the IPP transferase family.</text>
</comment>
<dbReference type="PANTHER" id="PTHR11088:SF60">
    <property type="entry name" value="TRNA DIMETHYLALLYLTRANSFERASE"/>
    <property type="match status" value="1"/>
</dbReference>
<reference evidence="14 15" key="1">
    <citation type="submission" date="2020-07" db="EMBL/GenBank/DDBJ databases">
        <authorList>
            <person name="Feng X."/>
        </authorList>
    </citation>
    <scope>NUCLEOTIDE SEQUENCE [LARGE SCALE GENOMIC DNA]</scope>
    <source>
        <strain evidence="14 15">JCM14086</strain>
    </source>
</reference>
<keyword evidence="15" id="KW-1185">Reference proteome</keyword>
<dbReference type="EMBL" id="JACHVA010000092">
    <property type="protein sequence ID" value="MBC2602461.1"/>
    <property type="molecule type" value="Genomic_DNA"/>
</dbReference>
<name>A0A7X1AYS1_9BACT</name>
<dbReference type="SUPFAM" id="SSF52540">
    <property type="entry name" value="P-loop containing nucleoside triphosphate hydrolases"/>
    <property type="match status" value="1"/>
</dbReference>
<dbReference type="GO" id="GO:0052381">
    <property type="term" value="F:tRNA dimethylallyltransferase activity"/>
    <property type="evidence" value="ECO:0007669"/>
    <property type="project" value="UniProtKB-UniRule"/>
</dbReference>
<keyword evidence="7 10" id="KW-0067">ATP-binding</keyword>
<keyword evidence="8 10" id="KW-0460">Magnesium</keyword>
<evidence type="ECO:0000256" key="13">
    <source>
        <dbReference type="RuleBase" id="RU003785"/>
    </source>
</evidence>
<protein>
    <recommendedName>
        <fullName evidence="10">tRNA dimethylallyltransferase</fullName>
        <ecNumber evidence="10">2.5.1.75</ecNumber>
    </recommendedName>
    <alternativeName>
        <fullName evidence="10">Dimethylallyl diphosphate:tRNA dimethylallyltransferase</fullName>
        <shortName evidence="10">DMAPP:tRNA dimethylallyltransferase</shortName>
        <shortName evidence="10">DMATase</shortName>
    </alternativeName>
    <alternativeName>
        <fullName evidence="10">Isopentenyl-diphosphate:tRNA isopentenyltransferase</fullName>
        <shortName evidence="10">IPP transferase</shortName>
        <shortName evidence="10">IPPT</shortName>
        <shortName evidence="10">IPTase</shortName>
    </alternativeName>
</protein>
<organism evidence="14 15">
    <name type="scientific">Puniceicoccus vermicola</name>
    <dbReference type="NCBI Taxonomy" id="388746"/>
    <lineage>
        <taxon>Bacteria</taxon>
        <taxon>Pseudomonadati</taxon>
        <taxon>Verrucomicrobiota</taxon>
        <taxon>Opitutia</taxon>
        <taxon>Puniceicoccales</taxon>
        <taxon>Puniceicoccaceae</taxon>
        <taxon>Puniceicoccus</taxon>
    </lineage>
</organism>
<evidence type="ECO:0000256" key="5">
    <source>
        <dbReference type="ARBA" id="ARBA00022694"/>
    </source>
</evidence>
<dbReference type="InterPro" id="IPR018022">
    <property type="entry name" value="IPT"/>
</dbReference>
<evidence type="ECO:0000313" key="15">
    <source>
        <dbReference type="Proteomes" id="UP000525652"/>
    </source>
</evidence>
<dbReference type="GO" id="GO:0005524">
    <property type="term" value="F:ATP binding"/>
    <property type="evidence" value="ECO:0007669"/>
    <property type="project" value="UniProtKB-UniRule"/>
</dbReference>
<feature type="site" description="Interaction with substrate tRNA" evidence="10">
    <location>
        <position position="123"/>
    </location>
</feature>
<sequence length="296" mass="33277">MKHPLRILTGTTASGKSDIALEWARSTGGWILSCDALLFYRGADIGTAKPSRAEREEIPHYGIDLCEAHTVFDLPRYIEHSLEVLRQAELQDVPVLVAGGSGFYAAAFHEPPPDPILVPEEIRDQVKSLEQEGGTKSLRDALLKVDPHPDIDLLNPRRIVPALERCLTTGLTTKELRERHRSLPCPFADWERSWFQVDRDPSILDERIAQRTRQMLDQGLVEEVRGLRSAGMEENPTLASAIGYRETLDFLDGTLAATELASSITTHTKRLAARQRRWIRKRMPEGRMVESAAEII</sequence>
<gene>
    <name evidence="10 14" type="primary">miaA</name>
    <name evidence="14" type="ORF">H5P30_11795</name>
</gene>
<dbReference type="PANTHER" id="PTHR11088">
    <property type="entry name" value="TRNA DIMETHYLALLYLTRANSFERASE"/>
    <property type="match status" value="1"/>
</dbReference>
<evidence type="ECO:0000256" key="9">
    <source>
        <dbReference type="ARBA" id="ARBA00049563"/>
    </source>
</evidence>
<comment type="catalytic activity">
    <reaction evidence="9 10 11">
        <text>adenosine(37) in tRNA + dimethylallyl diphosphate = N(6)-dimethylallyladenosine(37) in tRNA + diphosphate</text>
        <dbReference type="Rhea" id="RHEA:26482"/>
        <dbReference type="Rhea" id="RHEA-COMP:10162"/>
        <dbReference type="Rhea" id="RHEA-COMP:10375"/>
        <dbReference type="ChEBI" id="CHEBI:33019"/>
        <dbReference type="ChEBI" id="CHEBI:57623"/>
        <dbReference type="ChEBI" id="CHEBI:74411"/>
        <dbReference type="ChEBI" id="CHEBI:74415"/>
        <dbReference type="EC" id="2.5.1.75"/>
    </reaction>
</comment>
<evidence type="ECO:0000256" key="6">
    <source>
        <dbReference type="ARBA" id="ARBA00022741"/>
    </source>
</evidence>
<evidence type="ECO:0000313" key="14">
    <source>
        <dbReference type="EMBL" id="MBC2602461.1"/>
    </source>
</evidence>
<evidence type="ECO:0000256" key="10">
    <source>
        <dbReference type="HAMAP-Rule" id="MF_00185"/>
    </source>
</evidence>
<dbReference type="Pfam" id="PF01715">
    <property type="entry name" value="IPPT"/>
    <property type="match status" value="1"/>
</dbReference>
<feature type="binding site" evidence="10">
    <location>
        <begin position="12"/>
        <end position="17"/>
    </location>
    <ligand>
        <name>substrate</name>
    </ligand>
</feature>
<feature type="site" description="Interaction with substrate tRNA" evidence="10">
    <location>
        <position position="101"/>
    </location>
</feature>
<dbReference type="HAMAP" id="MF_00185">
    <property type="entry name" value="IPP_trans"/>
    <property type="match status" value="1"/>
</dbReference>
<dbReference type="InterPro" id="IPR039657">
    <property type="entry name" value="Dimethylallyltransferase"/>
</dbReference>
<keyword evidence="4 10" id="KW-0808">Transferase</keyword>
<evidence type="ECO:0000256" key="4">
    <source>
        <dbReference type="ARBA" id="ARBA00022679"/>
    </source>
</evidence>
<evidence type="ECO:0000256" key="11">
    <source>
        <dbReference type="RuleBase" id="RU003783"/>
    </source>
</evidence>
<dbReference type="Gene3D" id="3.40.50.300">
    <property type="entry name" value="P-loop containing nucleotide triphosphate hydrolases"/>
    <property type="match status" value="1"/>
</dbReference>
<comment type="subunit">
    <text evidence="10">Monomer.</text>
</comment>
<dbReference type="GO" id="GO:0006400">
    <property type="term" value="P:tRNA modification"/>
    <property type="evidence" value="ECO:0007669"/>
    <property type="project" value="TreeGrafter"/>
</dbReference>
<evidence type="ECO:0000256" key="8">
    <source>
        <dbReference type="ARBA" id="ARBA00022842"/>
    </source>
</evidence>
<keyword evidence="5 10" id="KW-0819">tRNA processing</keyword>
<dbReference type="NCBIfam" id="TIGR00174">
    <property type="entry name" value="miaA"/>
    <property type="match status" value="1"/>
</dbReference>
<keyword evidence="6 10" id="KW-0547">Nucleotide-binding</keyword>
<dbReference type="EC" id="2.5.1.75" evidence="10"/>
<evidence type="ECO:0000256" key="3">
    <source>
        <dbReference type="ARBA" id="ARBA00005842"/>
    </source>
</evidence>
<evidence type="ECO:0000256" key="1">
    <source>
        <dbReference type="ARBA" id="ARBA00001946"/>
    </source>
</evidence>
<dbReference type="Proteomes" id="UP000525652">
    <property type="component" value="Unassembled WGS sequence"/>
</dbReference>